<protein>
    <submittedName>
        <fullName evidence="1">Uncharacterized protein</fullName>
    </submittedName>
</protein>
<dbReference type="AlphaFoldDB" id="A0A9D4EW87"/>
<evidence type="ECO:0000313" key="2">
    <source>
        <dbReference type="Proteomes" id="UP000828390"/>
    </source>
</evidence>
<comment type="caution">
    <text evidence="1">The sequence shown here is derived from an EMBL/GenBank/DDBJ whole genome shotgun (WGS) entry which is preliminary data.</text>
</comment>
<accession>A0A9D4EW87</accession>
<reference evidence="1" key="1">
    <citation type="journal article" date="2019" name="bioRxiv">
        <title>The Genome of the Zebra Mussel, Dreissena polymorpha: A Resource for Invasive Species Research.</title>
        <authorList>
            <person name="McCartney M.A."/>
            <person name="Auch B."/>
            <person name="Kono T."/>
            <person name="Mallez S."/>
            <person name="Zhang Y."/>
            <person name="Obille A."/>
            <person name="Becker A."/>
            <person name="Abrahante J.E."/>
            <person name="Garbe J."/>
            <person name="Badalamenti J.P."/>
            <person name="Herman A."/>
            <person name="Mangelson H."/>
            <person name="Liachko I."/>
            <person name="Sullivan S."/>
            <person name="Sone E.D."/>
            <person name="Koren S."/>
            <person name="Silverstein K.A.T."/>
            <person name="Beckman K.B."/>
            <person name="Gohl D.M."/>
        </authorList>
    </citation>
    <scope>NUCLEOTIDE SEQUENCE</scope>
    <source>
        <strain evidence="1">Duluth1</strain>
        <tissue evidence="1">Whole animal</tissue>
    </source>
</reference>
<organism evidence="1 2">
    <name type="scientific">Dreissena polymorpha</name>
    <name type="common">Zebra mussel</name>
    <name type="synonym">Mytilus polymorpha</name>
    <dbReference type="NCBI Taxonomy" id="45954"/>
    <lineage>
        <taxon>Eukaryota</taxon>
        <taxon>Metazoa</taxon>
        <taxon>Spiralia</taxon>
        <taxon>Lophotrochozoa</taxon>
        <taxon>Mollusca</taxon>
        <taxon>Bivalvia</taxon>
        <taxon>Autobranchia</taxon>
        <taxon>Heteroconchia</taxon>
        <taxon>Euheterodonta</taxon>
        <taxon>Imparidentia</taxon>
        <taxon>Neoheterodontei</taxon>
        <taxon>Myida</taxon>
        <taxon>Dreissenoidea</taxon>
        <taxon>Dreissenidae</taxon>
        <taxon>Dreissena</taxon>
    </lineage>
</organism>
<sequence>MLLHCIICFTVRIPRQRLVDTATQLGVQSNGKESQLIEVSGQNSKSQGLPERMLLNISITAGELGLKTVFQCMEKVVFVV</sequence>
<name>A0A9D4EW87_DREPO</name>
<proteinExistence type="predicted"/>
<reference evidence="1" key="2">
    <citation type="submission" date="2020-11" db="EMBL/GenBank/DDBJ databases">
        <authorList>
            <person name="McCartney M.A."/>
            <person name="Auch B."/>
            <person name="Kono T."/>
            <person name="Mallez S."/>
            <person name="Becker A."/>
            <person name="Gohl D.M."/>
            <person name="Silverstein K.A.T."/>
            <person name="Koren S."/>
            <person name="Bechman K.B."/>
            <person name="Herman A."/>
            <person name="Abrahante J.E."/>
            <person name="Garbe J."/>
        </authorList>
    </citation>
    <scope>NUCLEOTIDE SEQUENCE</scope>
    <source>
        <strain evidence="1">Duluth1</strain>
        <tissue evidence="1">Whole animal</tissue>
    </source>
</reference>
<dbReference type="EMBL" id="JAIWYP010000008">
    <property type="protein sequence ID" value="KAH3787392.1"/>
    <property type="molecule type" value="Genomic_DNA"/>
</dbReference>
<keyword evidence="2" id="KW-1185">Reference proteome</keyword>
<gene>
    <name evidence="1" type="ORF">DPMN_165516</name>
</gene>
<dbReference type="Proteomes" id="UP000828390">
    <property type="component" value="Unassembled WGS sequence"/>
</dbReference>
<evidence type="ECO:0000313" key="1">
    <source>
        <dbReference type="EMBL" id="KAH3787392.1"/>
    </source>
</evidence>